<sequence length="1116" mass="123415">MAAGGHPTTGPLEDRLRNLILSNSEKPASSQTQDGRPQSPWQQQPAPTQATQAGEENAPRPSSPRSNVGGTTSSKASRKRPNQAQRRQMSAQLSIPIDPRPQFHQPQRSYPNRPGYPDQQHDGSVRHGPRESRSATFRPPSRGNTVPSAPLTALPFPSRPRHQPSLSYHGPMSTPNPYGWTQPPLYYGHPVLPYQMPGMPPVPQLPNDAPSPRQSGHGGPRLDSPRGPPGLSPDELKAQADLLEGLCNTVVASAEIETAEIMEKENFRVAIEKVARAVIVAYERGQNGVHDFPPESVQLKCFGSLASGFATKASDMDLGLVSPLSRVQPDAPDSPIPRLVEKAFLDMGLGARLLTQTRVPIIKVCETPPEDLRQGLLAERAKWERGGPAEEGDIGPDPDPAEDEVHEGPEPLSPGDEFTPATAPLAAAPRGETPSRGETLPRLRQGETSSLSTYYGTTKRLLRKLGGRDMTHANLAEFKTEDVKLLSEVCLAFVEGLADSKLREQLLRYRSLNRYDLTSRPTPRTLLGVFAQVEGEQLALAWECRPVQEKDTAREAVAQHAVSAWRELQNMTDYGRDPLAYQKELQMGVEHLKKIPSIQLLLLSQAPSETAANYCARALRLLYDLGGHESRDRADAVLPTLIKQYIGGISNRSIREQVEAFQESYGVTNLRAIGRRHKSLQLAHKYETCLDKGVYQDEAASSVRRYIGLLRAPITKPPSPNYPHGLIPLPAGSESLLSEIRVLGDPSWAAPNQPRDRYNSALEFPKSGVGVQCDINFSAHLALQNTLLLRCYSHCDPRVRPLVLFVKHWAKVRGINSPYRGTLGSYGYSLMMLHYLVNIAQPFVCPNLQQLARPPDPNLSPQQVEETVMCKGRNIQFWRDEAEIMRLARENALTQNRESIGELLRGFFEYYARGGQQMSMLPRRSFDWGRDVLSLRTHGGLLTKQEKGWTGAKTVVEVKPSTAPTPSPSNNGNPSSSTTGESNPSAPPQPSQQSQQKNLEVKEVRYRYLFAIEDPFELDHNVARTVTHAGIVSIRDEFRRAWRIIKNAGRSQDQQTQTQGGGGAWRQEDLLEDAAHAEREREREEFTKLLEELHGVKFESGEGGNWVRTNGGGASG</sequence>
<dbReference type="GO" id="GO:0031123">
    <property type="term" value="P:RNA 3'-end processing"/>
    <property type="evidence" value="ECO:0007669"/>
    <property type="project" value="TreeGrafter"/>
</dbReference>
<organism evidence="13 14">
    <name type="scientific">Chaetomium strumarium</name>
    <dbReference type="NCBI Taxonomy" id="1170767"/>
    <lineage>
        <taxon>Eukaryota</taxon>
        <taxon>Fungi</taxon>
        <taxon>Dikarya</taxon>
        <taxon>Ascomycota</taxon>
        <taxon>Pezizomycotina</taxon>
        <taxon>Sordariomycetes</taxon>
        <taxon>Sordariomycetidae</taxon>
        <taxon>Sordariales</taxon>
        <taxon>Chaetomiaceae</taxon>
        <taxon>Chaetomium</taxon>
    </lineage>
</organism>
<evidence type="ECO:0000256" key="7">
    <source>
        <dbReference type="ARBA" id="ARBA00022679"/>
    </source>
</evidence>
<feature type="region of interest" description="Disordered" evidence="10">
    <location>
        <begin position="959"/>
        <end position="998"/>
    </location>
</feature>
<comment type="cofactor">
    <cofactor evidence="1">
        <name>Mn(2+)</name>
        <dbReference type="ChEBI" id="CHEBI:29035"/>
    </cofactor>
</comment>
<dbReference type="InterPro" id="IPR054708">
    <property type="entry name" value="MTPAP-like_central"/>
</dbReference>
<keyword evidence="7" id="KW-0808">Transferase</keyword>
<accession>A0AAJ0M2H7</accession>
<feature type="region of interest" description="Disordered" evidence="10">
    <location>
        <begin position="1049"/>
        <end position="1083"/>
    </location>
</feature>
<dbReference type="EC" id="2.7.7.19" evidence="5"/>
<evidence type="ECO:0000313" key="13">
    <source>
        <dbReference type="EMBL" id="KAK3306676.1"/>
    </source>
</evidence>
<dbReference type="Gene3D" id="3.30.460.10">
    <property type="entry name" value="Beta Polymerase, domain 2"/>
    <property type="match status" value="1"/>
</dbReference>
<evidence type="ECO:0000256" key="9">
    <source>
        <dbReference type="ARBA" id="ARBA00022842"/>
    </source>
</evidence>
<dbReference type="GO" id="GO:1990817">
    <property type="term" value="F:poly(A) RNA polymerase activity"/>
    <property type="evidence" value="ECO:0007669"/>
    <property type="project" value="UniProtKB-EC"/>
</dbReference>
<keyword evidence="9" id="KW-0460">Magnesium</keyword>
<dbReference type="GO" id="GO:0050265">
    <property type="term" value="F:RNA uridylyltransferase activity"/>
    <property type="evidence" value="ECO:0007669"/>
    <property type="project" value="TreeGrafter"/>
</dbReference>
<dbReference type="InterPro" id="IPR002058">
    <property type="entry name" value="PAP_assoc"/>
</dbReference>
<dbReference type="GO" id="GO:0005737">
    <property type="term" value="C:cytoplasm"/>
    <property type="evidence" value="ECO:0007669"/>
    <property type="project" value="UniProtKB-SubCell"/>
</dbReference>
<evidence type="ECO:0000256" key="5">
    <source>
        <dbReference type="ARBA" id="ARBA00012388"/>
    </source>
</evidence>
<feature type="compositionally biased region" description="Polar residues" evidence="10">
    <location>
        <begin position="20"/>
        <end position="36"/>
    </location>
</feature>
<evidence type="ECO:0000256" key="2">
    <source>
        <dbReference type="ARBA" id="ARBA00001946"/>
    </source>
</evidence>
<keyword evidence="14" id="KW-1185">Reference proteome</keyword>
<feature type="compositionally biased region" description="Polar residues" evidence="10">
    <location>
        <begin position="63"/>
        <end position="75"/>
    </location>
</feature>
<dbReference type="AlphaFoldDB" id="A0AAJ0M2H7"/>
<reference evidence="13" key="1">
    <citation type="journal article" date="2023" name="Mol. Phylogenet. Evol.">
        <title>Genome-scale phylogeny and comparative genomics of the fungal order Sordariales.</title>
        <authorList>
            <person name="Hensen N."/>
            <person name="Bonometti L."/>
            <person name="Westerberg I."/>
            <person name="Brannstrom I.O."/>
            <person name="Guillou S."/>
            <person name="Cros-Aarteil S."/>
            <person name="Calhoun S."/>
            <person name="Haridas S."/>
            <person name="Kuo A."/>
            <person name="Mondo S."/>
            <person name="Pangilinan J."/>
            <person name="Riley R."/>
            <person name="LaButti K."/>
            <person name="Andreopoulos B."/>
            <person name="Lipzen A."/>
            <person name="Chen C."/>
            <person name="Yan M."/>
            <person name="Daum C."/>
            <person name="Ng V."/>
            <person name="Clum A."/>
            <person name="Steindorff A."/>
            <person name="Ohm R.A."/>
            <person name="Martin F."/>
            <person name="Silar P."/>
            <person name="Natvig D.O."/>
            <person name="Lalanne C."/>
            <person name="Gautier V."/>
            <person name="Ament-Velasquez S.L."/>
            <person name="Kruys A."/>
            <person name="Hutchinson M.I."/>
            <person name="Powell A.J."/>
            <person name="Barry K."/>
            <person name="Miller A.N."/>
            <person name="Grigoriev I.V."/>
            <person name="Debuchy R."/>
            <person name="Gladieux P."/>
            <person name="Hiltunen Thoren M."/>
            <person name="Johannesson H."/>
        </authorList>
    </citation>
    <scope>NUCLEOTIDE SEQUENCE</scope>
    <source>
        <strain evidence="13">CBS 333.67</strain>
    </source>
</reference>
<evidence type="ECO:0000256" key="1">
    <source>
        <dbReference type="ARBA" id="ARBA00001936"/>
    </source>
</evidence>
<gene>
    <name evidence="13" type="ORF">B0T15DRAFT_149681</name>
</gene>
<comment type="subcellular location">
    <subcellularLocation>
        <location evidence="3">Cytoplasm</location>
    </subcellularLocation>
</comment>
<dbReference type="InterPro" id="IPR043519">
    <property type="entry name" value="NT_sf"/>
</dbReference>
<dbReference type="Proteomes" id="UP001273166">
    <property type="component" value="Unassembled WGS sequence"/>
</dbReference>
<feature type="compositionally biased region" description="Polar residues" evidence="10">
    <location>
        <begin position="82"/>
        <end position="93"/>
    </location>
</feature>
<comment type="caution">
    <text evidence="13">The sequence shown here is derived from an EMBL/GenBank/DDBJ whole genome shotgun (WGS) entry which is preliminary data.</text>
</comment>
<feature type="compositionally biased region" description="Acidic residues" evidence="10">
    <location>
        <begin position="390"/>
        <end position="405"/>
    </location>
</feature>
<feature type="domain" description="PAP-associated" evidence="11">
    <location>
        <begin position="899"/>
        <end position="950"/>
    </location>
</feature>
<feature type="compositionally biased region" description="Basic and acidic residues" evidence="10">
    <location>
        <begin position="433"/>
        <end position="445"/>
    </location>
</feature>
<dbReference type="Gene3D" id="1.10.1410.10">
    <property type="match status" value="1"/>
</dbReference>
<evidence type="ECO:0000256" key="6">
    <source>
        <dbReference type="ARBA" id="ARBA00022490"/>
    </source>
</evidence>
<feature type="compositionally biased region" description="Low complexity" evidence="10">
    <location>
        <begin position="960"/>
        <end position="984"/>
    </location>
</feature>
<keyword evidence="8" id="KW-0479">Metal-binding</keyword>
<dbReference type="PANTHER" id="PTHR12271:SF40">
    <property type="entry name" value="POLY(A) RNA POLYMERASE GLD2"/>
    <property type="match status" value="1"/>
</dbReference>
<feature type="compositionally biased region" description="Low complexity" evidence="10">
    <location>
        <begin position="419"/>
        <end position="429"/>
    </location>
</feature>
<evidence type="ECO:0000259" key="11">
    <source>
        <dbReference type="Pfam" id="PF03828"/>
    </source>
</evidence>
<name>A0AAJ0M2H7_9PEZI</name>
<comment type="similarity">
    <text evidence="4">Belongs to the DNA polymerase type-B-like family.</text>
</comment>
<dbReference type="SUPFAM" id="SSF81301">
    <property type="entry name" value="Nucleotidyltransferase"/>
    <property type="match status" value="2"/>
</dbReference>
<feature type="domain" description="Poly(A) RNA polymerase mitochondrial-like central palm" evidence="12">
    <location>
        <begin position="250"/>
        <end position="367"/>
    </location>
</feature>
<dbReference type="PANTHER" id="PTHR12271">
    <property type="entry name" value="POLY A POLYMERASE CID PAP -RELATED"/>
    <property type="match status" value="1"/>
</dbReference>
<evidence type="ECO:0000256" key="8">
    <source>
        <dbReference type="ARBA" id="ARBA00022723"/>
    </source>
</evidence>
<evidence type="ECO:0000256" key="3">
    <source>
        <dbReference type="ARBA" id="ARBA00004496"/>
    </source>
</evidence>
<dbReference type="Pfam" id="PF03828">
    <property type="entry name" value="PAP_assoc"/>
    <property type="match status" value="1"/>
</dbReference>
<dbReference type="RefSeq" id="XP_062722456.1">
    <property type="nucleotide sequence ID" value="XM_062861976.1"/>
</dbReference>
<dbReference type="GO" id="GO:0010605">
    <property type="term" value="P:negative regulation of macromolecule metabolic process"/>
    <property type="evidence" value="ECO:0007669"/>
    <property type="project" value="UniProtKB-ARBA"/>
</dbReference>
<evidence type="ECO:0000259" key="12">
    <source>
        <dbReference type="Pfam" id="PF22600"/>
    </source>
</evidence>
<feature type="compositionally biased region" description="Basic and acidic residues" evidence="10">
    <location>
        <begin position="1066"/>
        <end position="1083"/>
    </location>
</feature>
<feature type="compositionally biased region" description="Basic and acidic residues" evidence="10">
    <location>
        <begin position="119"/>
        <end position="133"/>
    </location>
</feature>
<feature type="region of interest" description="Disordered" evidence="10">
    <location>
        <begin position="1"/>
        <end position="170"/>
    </location>
</feature>
<feature type="compositionally biased region" description="Low complexity" evidence="10">
    <location>
        <begin position="37"/>
        <end position="53"/>
    </location>
</feature>
<feature type="region of interest" description="Disordered" evidence="10">
    <location>
        <begin position="198"/>
        <end position="235"/>
    </location>
</feature>
<dbReference type="SUPFAM" id="SSF81631">
    <property type="entry name" value="PAP/OAS1 substrate-binding domain"/>
    <property type="match status" value="1"/>
</dbReference>
<feature type="region of interest" description="Disordered" evidence="10">
    <location>
        <begin position="380"/>
        <end position="449"/>
    </location>
</feature>
<evidence type="ECO:0000256" key="10">
    <source>
        <dbReference type="SAM" id="MobiDB-lite"/>
    </source>
</evidence>
<keyword evidence="6" id="KW-0963">Cytoplasm</keyword>
<protein>
    <recommendedName>
        <fullName evidence="5">polynucleotide adenylyltransferase</fullName>
        <ecNumber evidence="5">2.7.7.19</ecNumber>
    </recommendedName>
</protein>
<comment type="cofactor">
    <cofactor evidence="2">
        <name>Mg(2+)</name>
        <dbReference type="ChEBI" id="CHEBI:18420"/>
    </cofactor>
</comment>
<dbReference type="GeneID" id="87880805"/>
<dbReference type="EMBL" id="JAUDZG010000003">
    <property type="protein sequence ID" value="KAK3306676.1"/>
    <property type="molecule type" value="Genomic_DNA"/>
</dbReference>
<dbReference type="GO" id="GO:0046872">
    <property type="term" value="F:metal ion binding"/>
    <property type="evidence" value="ECO:0007669"/>
    <property type="project" value="UniProtKB-KW"/>
</dbReference>
<evidence type="ECO:0000313" key="14">
    <source>
        <dbReference type="Proteomes" id="UP001273166"/>
    </source>
</evidence>
<evidence type="ECO:0000256" key="4">
    <source>
        <dbReference type="ARBA" id="ARBA00008593"/>
    </source>
</evidence>
<reference evidence="13" key="2">
    <citation type="submission" date="2023-06" db="EMBL/GenBank/DDBJ databases">
        <authorList>
            <consortium name="Lawrence Berkeley National Laboratory"/>
            <person name="Mondo S.J."/>
            <person name="Hensen N."/>
            <person name="Bonometti L."/>
            <person name="Westerberg I."/>
            <person name="Brannstrom I.O."/>
            <person name="Guillou S."/>
            <person name="Cros-Aarteil S."/>
            <person name="Calhoun S."/>
            <person name="Haridas S."/>
            <person name="Kuo A."/>
            <person name="Pangilinan J."/>
            <person name="Riley R."/>
            <person name="Labutti K."/>
            <person name="Andreopoulos B."/>
            <person name="Lipzen A."/>
            <person name="Chen C."/>
            <person name="Yanf M."/>
            <person name="Daum C."/>
            <person name="Ng V."/>
            <person name="Clum A."/>
            <person name="Steindorff A."/>
            <person name="Ohm R."/>
            <person name="Martin F."/>
            <person name="Silar P."/>
            <person name="Natvig D."/>
            <person name="Lalanne C."/>
            <person name="Gautier V."/>
            <person name="Ament-Velasquez S.L."/>
            <person name="Kruys A."/>
            <person name="Hutchinson M.I."/>
            <person name="Powell A.J."/>
            <person name="Barry K."/>
            <person name="Miller A.N."/>
            <person name="Grigoriev I.V."/>
            <person name="Debuchy R."/>
            <person name="Gladieux P."/>
            <person name="Thoren M.H."/>
            <person name="Johannesson H."/>
        </authorList>
    </citation>
    <scope>NUCLEOTIDE SEQUENCE</scope>
    <source>
        <strain evidence="13">CBS 333.67</strain>
    </source>
</reference>
<dbReference type="Pfam" id="PF22600">
    <property type="entry name" value="MTPAP-like_central"/>
    <property type="match status" value="1"/>
</dbReference>
<proteinExistence type="inferred from homology"/>